<dbReference type="AlphaFoldDB" id="A0A0B6ZWJ1"/>
<evidence type="ECO:0000313" key="1">
    <source>
        <dbReference type="EMBL" id="CEK72737.1"/>
    </source>
</evidence>
<proteinExistence type="predicted"/>
<protein>
    <recommendedName>
        <fullName evidence="2">ABC transporter domain-containing protein</fullName>
    </recommendedName>
</protein>
<accession>A0A0B6ZWJ1</accession>
<evidence type="ECO:0008006" key="2">
    <source>
        <dbReference type="Google" id="ProtNLM"/>
    </source>
</evidence>
<dbReference type="EMBL" id="HACG01025872">
    <property type="protein sequence ID" value="CEK72737.1"/>
    <property type="molecule type" value="Transcribed_RNA"/>
</dbReference>
<gene>
    <name evidence="1" type="primary">ORF83726</name>
</gene>
<sequence>MEAAKKRVNVQDYSVHQTTLEQIFLTFTRSQIIAKEEKAKGCKPRLCCC</sequence>
<organism evidence="1">
    <name type="scientific">Arion vulgaris</name>
    <dbReference type="NCBI Taxonomy" id="1028688"/>
    <lineage>
        <taxon>Eukaryota</taxon>
        <taxon>Metazoa</taxon>
        <taxon>Spiralia</taxon>
        <taxon>Lophotrochozoa</taxon>
        <taxon>Mollusca</taxon>
        <taxon>Gastropoda</taxon>
        <taxon>Heterobranchia</taxon>
        <taxon>Euthyneura</taxon>
        <taxon>Panpulmonata</taxon>
        <taxon>Eupulmonata</taxon>
        <taxon>Stylommatophora</taxon>
        <taxon>Helicina</taxon>
        <taxon>Arionoidea</taxon>
        <taxon>Arionidae</taxon>
        <taxon>Arion</taxon>
    </lineage>
</organism>
<name>A0A0B6ZWJ1_9EUPU</name>
<reference evidence="1" key="1">
    <citation type="submission" date="2014-12" db="EMBL/GenBank/DDBJ databases">
        <title>Insight into the proteome of Arion vulgaris.</title>
        <authorList>
            <person name="Aradska J."/>
            <person name="Bulat T."/>
            <person name="Smidak R."/>
            <person name="Sarate P."/>
            <person name="Gangsoo J."/>
            <person name="Sialana F."/>
            <person name="Bilban M."/>
            <person name="Lubec G."/>
        </authorList>
    </citation>
    <scope>NUCLEOTIDE SEQUENCE</scope>
    <source>
        <tissue evidence="1">Skin</tissue>
    </source>
</reference>